<dbReference type="InterPro" id="IPR034583">
    <property type="entry name" value="EMF1"/>
</dbReference>
<protein>
    <recommendedName>
        <fullName evidence="4">Protein EMBRYONIC FLOWER 1-like</fullName>
    </recommendedName>
</protein>
<feature type="compositionally biased region" description="Polar residues" evidence="1">
    <location>
        <begin position="503"/>
        <end position="512"/>
    </location>
</feature>
<feature type="region of interest" description="Disordered" evidence="1">
    <location>
        <begin position="427"/>
        <end position="479"/>
    </location>
</feature>
<feature type="compositionally biased region" description="Basic and acidic residues" evidence="1">
    <location>
        <begin position="1111"/>
        <end position="1124"/>
    </location>
</feature>
<dbReference type="EMBL" id="BSYO01000007">
    <property type="protein sequence ID" value="GMH06986.1"/>
    <property type="molecule type" value="Genomic_DNA"/>
</dbReference>
<name>A0AAD3S9P3_NEPGR</name>
<dbReference type="PANTHER" id="PTHR35504:SF1">
    <property type="entry name" value="PROTEIN EMBRYONIC FLOWER 1"/>
    <property type="match status" value="1"/>
</dbReference>
<feature type="region of interest" description="Disordered" evidence="1">
    <location>
        <begin position="1095"/>
        <end position="1124"/>
    </location>
</feature>
<feature type="region of interest" description="Disordered" evidence="1">
    <location>
        <begin position="284"/>
        <end position="304"/>
    </location>
</feature>
<accession>A0AAD3S9P3</accession>
<organism evidence="2 3">
    <name type="scientific">Nepenthes gracilis</name>
    <name type="common">Slender pitcher plant</name>
    <dbReference type="NCBI Taxonomy" id="150966"/>
    <lineage>
        <taxon>Eukaryota</taxon>
        <taxon>Viridiplantae</taxon>
        <taxon>Streptophyta</taxon>
        <taxon>Embryophyta</taxon>
        <taxon>Tracheophyta</taxon>
        <taxon>Spermatophyta</taxon>
        <taxon>Magnoliopsida</taxon>
        <taxon>eudicotyledons</taxon>
        <taxon>Gunneridae</taxon>
        <taxon>Pentapetalae</taxon>
        <taxon>Caryophyllales</taxon>
        <taxon>Nepenthaceae</taxon>
        <taxon>Nepenthes</taxon>
    </lineage>
</organism>
<feature type="compositionally biased region" description="Polar residues" evidence="1">
    <location>
        <begin position="441"/>
        <end position="452"/>
    </location>
</feature>
<feature type="region of interest" description="Disordered" evidence="1">
    <location>
        <begin position="1"/>
        <end position="35"/>
    </location>
</feature>
<feature type="compositionally biased region" description="Acidic residues" evidence="1">
    <location>
        <begin position="284"/>
        <end position="296"/>
    </location>
</feature>
<evidence type="ECO:0008006" key="4">
    <source>
        <dbReference type="Google" id="ProtNLM"/>
    </source>
</evidence>
<comment type="caution">
    <text evidence="2">The sequence shown here is derived from an EMBL/GenBank/DDBJ whole genome shotgun (WGS) entry which is preliminary data.</text>
</comment>
<dbReference type="GO" id="GO:0048367">
    <property type="term" value="P:shoot system development"/>
    <property type="evidence" value="ECO:0007669"/>
    <property type="project" value="InterPro"/>
</dbReference>
<feature type="compositionally biased region" description="Basic and acidic residues" evidence="1">
    <location>
        <begin position="513"/>
        <end position="534"/>
    </location>
</feature>
<reference evidence="2" key="1">
    <citation type="submission" date="2023-05" db="EMBL/GenBank/DDBJ databases">
        <title>Nepenthes gracilis genome sequencing.</title>
        <authorList>
            <person name="Fukushima K."/>
        </authorList>
    </citation>
    <scope>NUCLEOTIDE SEQUENCE</scope>
    <source>
        <strain evidence="2">SING2019-196</strain>
    </source>
</reference>
<feature type="compositionally biased region" description="Basic and acidic residues" evidence="1">
    <location>
        <begin position="162"/>
        <end position="173"/>
    </location>
</feature>
<dbReference type="Proteomes" id="UP001279734">
    <property type="component" value="Unassembled WGS sequence"/>
</dbReference>
<dbReference type="GO" id="GO:0009910">
    <property type="term" value="P:negative regulation of flower development"/>
    <property type="evidence" value="ECO:0007669"/>
    <property type="project" value="InterPro"/>
</dbReference>
<sequence>MGSVAVEENLQRSDSTVPSRNTDIASGGRNESSESCNPFSIRGYVADVRKRDWKKCFPFASDGDDNDSMDKTYELPPIDVPKFRWWQCSRCLQESRSQGITQEFLMPPNHCNSGSRCTVISSRKLVQDAGPGLVSSKDIRRTSKLDFHKSPNHDASTFDSDIGERNREEDGKGLENGLAEETNQGFLRPTSDVLEADNSVASKLKCDGTFESQLQNSSCEDDHLPVVHLLGRKASIDSQQIDVSAIELAGVTAQAVNATEGRLIPLPDLNVCDDVTPDVDEITVADNPRDDEDDDLSSARCPKTRKTRSLSELLGLKENGNTEQFGKDNALRSVTQGEALVNENGGLQLTGQKKRRKTLNDKDFRSLAIKDSSTGTRKIRTIDFGNEDTIQSAKISDSGTEDYTSDEMISKSAAKVRCELTLERNRDVGEKAEKRKADDGGSSSLSRQNATAKGNEDNTEISTLVSSLKKKKMPRTRKEQTPMIPLKNLKPREHLTAVKDAEFSQTVSNHVRSQPERYGSAERPFHRFPDTTGDSPDRDALFLTFDIIPVDDHVVRDDAQNKKPGDSSTPVTAAVTAPLMEGPFDVGRQRSTCQILNSKVKHKLIPEVEGGDVPSLEHMDIDINTIPIDDKVLEQRHSDDIPMDIVELMAKHQHERRGSGTTDKHFSSQSHVKSGRPISGGSSSSSSYGVRPLGMPRLWWEHFPGTQGAQSSNARNGIISGFDDATSLKQKLSVENFPGTNTAYFNISCPMEAYPSGRFSGSGQHHYQEHMSKNKIAWYTKLPLCMEFIEDSGRFGSAVSYQEHKPSDPRFSSLHLNSHKWSGNTSSQMYPHGFLQGVGSSNRCLAASQQNGELAADTAILSQSSDKQKVIHDHYIFNLNEVPIGLGKQSTNHSSSWNTKMAEHSSAMQLLNLMHAGKTRPTPMPYAVEGNSEFLKWPLSRPHEQHNQFTAAHYFGAYNKTGVSSRRYPSLDHGGKTFFPEKPHPCYASNPTASRAFASPNQDERNPGKCSGFTSPISFTPRDQRYIESYHSTIPPVNVTKNLTNHYQLDMRPDERTVLPTPRIEICALNRNPAEFNDPNLSRRYMVGPEDFRSVKGTHGNSFPSRQTANRPEKTLKLCEQQRA</sequence>
<gene>
    <name evidence="2" type="ORF">Nepgr_008826</name>
</gene>
<evidence type="ECO:0000313" key="3">
    <source>
        <dbReference type="Proteomes" id="UP001279734"/>
    </source>
</evidence>
<keyword evidence="3" id="KW-1185">Reference proteome</keyword>
<feature type="compositionally biased region" description="Basic and acidic residues" evidence="1">
    <location>
        <begin position="427"/>
        <end position="439"/>
    </location>
</feature>
<feature type="region of interest" description="Disordered" evidence="1">
    <location>
        <begin position="653"/>
        <end position="689"/>
    </location>
</feature>
<feature type="compositionally biased region" description="Polar residues" evidence="1">
    <location>
        <begin position="12"/>
        <end position="35"/>
    </location>
</feature>
<dbReference type="PANTHER" id="PTHR35504">
    <property type="entry name" value="PROTEIN EMBRYONIC FLOWER 1"/>
    <property type="match status" value="1"/>
</dbReference>
<feature type="region of interest" description="Disordered" evidence="1">
    <location>
        <begin position="146"/>
        <end position="176"/>
    </location>
</feature>
<evidence type="ECO:0000256" key="1">
    <source>
        <dbReference type="SAM" id="MobiDB-lite"/>
    </source>
</evidence>
<feature type="compositionally biased region" description="Polar residues" evidence="1">
    <location>
        <begin position="1099"/>
        <end position="1110"/>
    </location>
</feature>
<proteinExistence type="predicted"/>
<feature type="compositionally biased region" description="Basic and acidic residues" evidence="1">
    <location>
        <begin position="653"/>
        <end position="666"/>
    </location>
</feature>
<dbReference type="AlphaFoldDB" id="A0AAD3S9P3"/>
<dbReference type="GO" id="GO:0045892">
    <property type="term" value="P:negative regulation of DNA-templated transcription"/>
    <property type="evidence" value="ECO:0007669"/>
    <property type="project" value="InterPro"/>
</dbReference>
<feature type="region of interest" description="Disordered" evidence="1">
    <location>
        <begin position="503"/>
        <end position="534"/>
    </location>
</feature>
<evidence type="ECO:0000313" key="2">
    <source>
        <dbReference type="EMBL" id="GMH06986.1"/>
    </source>
</evidence>